<dbReference type="Pfam" id="PF04738">
    <property type="entry name" value="Lant_dehydr_N"/>
    <property type="match status" value="1"/>
</dbReference>
<proteinExistence type="predicted"/>
<comment type="caution">
    <text evidence="3">The sequence shown here is derived from an EMBL/GenBank/DDBJ whole genome shotgun (WGS) entry which is preliminary data.</text>
</comment>
<organism evidence="3 4">
    <name type="scientific">Chryseobacterium oncorhynchi</name>
    <dbReference type="NCBI Taxonomy" id="741074"/>
    <lineage>
        <taxon>Bacteria</taxon>
        <taxon>Pseudomonadati</taxon>
        <taxon>Bacteroidota</taxon>
        <taxon>Flavobacteriia</taxon>
        <taxon>Flavobacteriales</taxon>
        <taxon>Weeksellaceae</taxon>
        <taxon>Chryseobacterium group</taxon>
        <taxon>Chryseobacterium</taxon>
    </lineage>
</organism>
<dbReference type="EMBL" id="PPEI02000013">
    <property type="protein sequence ID" value="PWN59180.1"/>
    <property type="molecule type" value="Genomic_DNA"/>
</dbReference>
<dbReference type="NCBIfam" id="TIGR03891">
    <property type="entry name" value="thiopep_ocin"/>
    <property type="match status" value="1"/>
</dbReference>
<dbReference type="OrthoDB" id="1273722at2"/>
<dbReference type="Pfam" id="PF14028">
    <property type="entry name" value="Lant_dehydr_C"/>
    <property type="match status" value="1"/>
</dbReference>
<evidence type="ECO:0000313" key="3">
    <source>
        <dbReference type="EMBL" id="PWN59180.1"/>
    </source>
</evidence>
<reference evidence="3" key="1">
    <citation type="submission" date="2018-04" db="EMBL/GenBank/DDBJ databases">
        <title>Draft Genome Sequences of Chryseobacterium lactis NCTC11390T isolated from milk, Chryseobacterium oncorhynchi 701B-08T from rainbow trout, and Chryseobacterium viscerum 687B-08T from diseased fish.</title>
        <authorList>
            <person name="Jeong J.-J."/>
            <person name="Lee Y.J."/>
            <person name="Pathiraja D."/>
            <person name="Park B."/>
            <person name="Choi I.-G."/>
            <person name="Kim K.D."/>
        </authorList>
    </citation>
    <scope>NUCLEOTIDE SEQUENCE [LARGE SCALE GENOMIC DNA]</scope>
    <source>
        <strain evidence="3">701B-08</strain>
    </source>
</reference>
<evidence type="ECO:0008006" key="5">
    <source>
        <dbReference type="Google" id="ProtNLM"/>
    </source>
</evidence>
<dbReference type="AlphaFoldDB" id="A0A316WL67"/>
<protein>
    <recommendedName>
        <fullName evidence="5">Lantibiotic dehydratase</fullName>
    </recommendedName>
</protein>
<feature type="domain" description="Lantibiotic dehydratase N-terminal" evidence="1">
    <location>
        <begin position="42"/>
        <end position="669"/>
    </location>
</feature>
<dbReference type="InterPro" id="IPR006827">
    <property type="entry name" value="Lant_deHydtase_N"/>
</dbReference>
<dbReference type="RefSeq" id="WP_109624051.1">
    <property type="nucleotide sequence ID" value="NZ_PPEI02000013.1"/>
</dbReference>
<dbReference type="Proteomes" id="UP000236182">
    <property type="component" value="Unassembled WGS sequence"/>
</dbReference>
<feature type="domain" description="Thiopeptide-type bacteriocin biosynthesis" evidence="2">
    <location>
        <begin position="739"/>
        <end position="993"/>
    </location>
</feature>
<keyword evidence="4" id="KW-1185">Reference proteome</keyword>
<dbReference type="InterPro" id="IPR023809">
    <property type="entry name" value="Thiopep_bacteriocin_synth_dom"/>
</dbReference>
<evidence type="ECO:0000259" key="2">
    <source>
        <dbReference type="Pfam" id="PF14028"/>
    </source>
</evidence>
<evidence type="ECO:0000259" key="1">
    <source>
        <dbReference type="Pfam" id="PF04738"/>
    </source>
</evidence>
<gene>
    <name evidence="3" type="ORF">C1638_021820</name>
</gene>
<sequence length="1014" mass="118361">METTQVFNHVIVRRPIFEQKSIQNIPDSTEGLIAFAQELYNNTKFREGVYIASQELYSEWEKAVKNNTLNEGLAFSILKYYIRSFSSAVPFGLFSSHGINTDEKTEQSRYTYLDTVILYAFLRKISKEDLIRKSGLRLNDTIYEVGDQYRYIESILTSRNISYNISSIDRDDLTEMIISNFENKSFSYEDFRDFIFENVDHEGEESVYNYLVQLFDNKVVLSDVNVTLNQDEALDTFISFLKKGDTEAPLYQSLIRIKNILGQINENVFNEDFSLYELIFAELDALGIAYDKSKTLCTNYIRTANLALPEDIQGKLVSAVDVLTEITKKSRKNKTLDDFKIEFYKKYEEREISILELFDNDIGLLYGKKEGEVEGYSDLVDDVKFASIKDAKTALNNDLVNEFWERLFSEKPSEIDLKDHDLSAFGKKVTQSGSYSLITSIADEKVIIKTAGGSSAVNLLARFSKGDDDVLNACNKIIERENIHPEEVLPCEIHYISDLRGGNIMVKNVQRPYEINILSSGANGEAIPLNDIYVKLLNNKFIIFSKQKRKQIIPFFSTAFNYGNNPLPVMKFLGDLQYEYRPNGLDINFGDIKPDRVLHTPRITYGNDIVLYRETWNVFSEKISKNAKPQISDLEKYIKETKIPQYVVLVSHNEDRMILDTKNIFCLQLIFNEIIKNGKVQLREFIGDINEDEFFNEVVFAVENSEREKSHVFYPVLEKILYKETEKGVKRTFTLGDEWIFAKIYTSVSASDKLIKEIFPKIADQEYISKWFYIRYSNPEYHLRLRIQVSDLSKISDVLRSINAELNPLMESRQIWKVEFGNYVRELERYAFKNIEDSESLFFHDSVFVSKLLKEFDDMDTSIWPYVLKSVDHLYDKFEFSAEEKHAHIKTLFERFWKEFGEDKYYKKVIDAKFRDLRADIMNVVMNDNVPESLSYIFNYRKTNLEKISFSNLERPYPPGLLESYIHMNINRIAKTKPRHHELILYGLLEKYYRMAIGIKNHNKTNNNEIYSTT</sequence>
<name>A0A316WL67_9FLAO</name>
<evidence type="ECO:0000313" key="4">
    <source>
        <dbReference type="Proteomes" id="UP000236182"/>
    </source>
</evidence>
<accession>A0A316WL67</accession>